<keyword evidence="2" id="KW-1185">Reference proteome</keyword>
<proteinExistence type="predicted"/>
<evidence type="ECO:0000313" key="1">
    <source>
        <dbReference type="EnsemblPlants" id="cds.evm.model.04.113"/>
    </source>
</evidence>
<dbReference type="AlphaFoldDB" id="A0A803PBU6"/>
<organism evidence="1 2">
    <name type="scientific">Cannabis sativa</name>
    <name type="common">Hemp</name>
    <name type="synonym">Marijuana</name>
    <dbReference type="NCBI Taxonomy" id="3483"/>
    <lineage>
        <taxon>Eukaryota</taxon>
        <taxon>Viridiplantae</taxon>
        <taxon>Streptophyta</taxon>
        <taxon>Embryophyta</taxon>
        <taxon>Tracheophyta</taxon>
        <taxon>Spermatophyta</taxon>
        <taxon>Magnoliopsida</taxon>
        <taxon>eudicotyledons</taxon>
        <taxon>Gunneridae</taxon>
        <taxon>Pentapetalae</taxon>
        <taxon>rosids</taxon>
        <taxon>fabids</taxon>
        <taxon>Rosales</taxon>
        <taxon>Cannabaceae</taxon>
        <taxon>Cannabis</taxon>
    </lineage>
</organism>
<dbReference type="EMBL" id="UZAU01000358">
    <property type="status" value="NOT_ANNOTATED_CDS"/>
    <property type="molecule type" value="Genomic_DNA"/>
</dbReference>
<reference evidence="1" key="1">
    <citation type="submission" date="2018-11" db="EMBL/GenBank/DDBJ databases">
        <authorList>
            <person name="Grassa J C."/>
        </authorList>
    </citation>
    <scope>NUCLEOTIDE SEQUENCE [LARGE SCALE GENOMIC DNA]</scope>
</reference>
<dbReference type="Proteomes" id="UP000596661">
    <property type="component" value="Chromosome 4"/>
</dbReference>
<name>A0A803PBU6_CANSA</name>
<evidence type="ECO:0000313" key="2">
    <source>
        <dbReference type="Proteomes" id="UP000596661"/>
    </source>
</evidence>
<dbReference type="EnsemblPlants" id="evm.model.04.113">
    <property type="protein sequence ID" value="cds.evm.model.04.113"/>
    <property type="gene ID" value="evm.TU.04.113"/>
</dbReference>
<sequence length="404" mass="43474">MKGSTLPTSGYDRYRTDFAKGNAWPLLTRLARNTLTSTVPLLNGRTQPQPRQLFLGESSQHDTNVPTNSQDNAILTNQRFQPFASHQPRDAQGSPVMLQTQSTAVNSYQMQQHLTTDQTNAAQKNQGKATHNTAIMSNLMQQGLFSNKVSDVQGNNMASTTGKSSIFTDNLTPVTHTSVYQSSLETHIAPVIGNKSNITSQDSPNHSELDMVTDLSGIYMPLTGFGINSNTFATYPPIDQNSMNHNKGESSIATDLSPVVTTSPTSVLAEVSTQRNMVIGMQHIGTGSGLGRSVPTALTSTPANTLTPATVSTATNNTNFPLSTAENLSIPRPSQSELEDVDIVICIGSSWNAGVVGIVAVMTNYADGSWAHYSIHTKASFVFEAETQAIHLALSWALQSSWKI</sequence>
<accession>A0A803PBU6</accession>
<reference evidence="1" key="2">
    <citation type="submission" date="2021-03" db="UniProtKB">
        <authorList>
            <consortium name="EnsemblPlants"/>
        </authorList>
    </citation>
    <scope>IDENTIFICATION</scope>
</reference>
<dbReference type="Gramene" id="evm.model.04.113">
    <property type="protein sequence ID" value="cds.evm.model.04.113"/>
    <property type="gene ID" value="evm.TU.04.113"/>
</dbReference>
<protein>
    <submittedName>
        <fullName evidence="1">Uncharacterized protein</fullName>
    </submittedName>
</protein>